<dbReference type="Proteomes" id="UP000799755">
    <property type="component" value="Unassembled WGS sequence"/>
</dbReference>
<evidence type="ECO:0000313" key="2">
    <source>
        <dbReference type="Proteomes" id="UP000799755"/>
    </source>
</evidence>
<keyword evidence="2" id="KW-1185">Reference proteome</keyword>
<dbReference type="EMBL" id="MU003497">
    <property type="protein sequence ID" value="KAF2474484.1"/>
    <property type="molecule type" value="Genomic_DNA"/>
</dbReference>
<name>A0ACB6R595_9PLEO</name>
<reference evidence="1" key="1">
    <citation type="journal article" date="2020" name="Stud. Mycol.">
        <title>101 Dothideomycetes genomes: a test case for predicting lifestyles and emergence of pathogens.</title>
        <authorList>
            <person name="Haridas S."/>
            <person name="Albert R."/>
            <person name="Binder M."/>
            <person name="Bloem J."/>
            <person name="Labutti K."/>
            <person name="Salamov A."/>
            <person name="Andreopoulos B."/>
            <person name="Baker S."/>
            <person name="Barry K."/>
            <person name="Bills G."/>
            <person name="Bluhm B."/>
            <person name="Cannon C."/>
            <person name="Castanera R."/>
            <person name="Culley D."/>
            <person name="Daum C."/>
            <person name="Ezra D."/>
            <person name="Gonzalez J."/>
            <person name="Henrissat B."/>
            <person name="Kuo A."/>
            <person name="Liang C."/>
            <person name="Lipzen A."/>
            <person name="Lutzoni F."/>
            <person name="Magnuson J."/>
            <person name="Mondo S."/>
            <person name="Nolan M."/>
            <person name="Ohm R."/>
            <person name="Pangilinan J."/>
            <person name="Park H.-J."/>
            <person name="Ramirez L."/>
            <person name="Alfaro M."/>
            <person name="Sun H."/>
            <person name="Tritt A."/>
            <person name="Yoshinaga Y."/>
            <person name="Zwiers L.-H."/>
            <person name="Turgeon B."/>
            <person name="Goodwin S."/>
            <person name="Spatafora J."/>
            <person name="Crous P."/>
            <person name="Grigoriev I."/>
        </authorList>
    </citation>
    <scope>NUCLEOTIDE SEQUENCE</scope>
    <source>
        <strain evidence="1">ATCC 200398</strain>
    </source>
</reference>
<evidence type="ECO:0000313" key="1">
    <source>
        <dbReference type="EMBL" id="KAF2474484.1"/>
    </source>
</evidence>
<protein>
    <submittedName>
        <fullName evidence="1">Cytochrome P450</fullName>
    </submittedName>
</protein>
<sequence length="558" mass="63093">MANITYAILAILPLVAWYLYVQARRWRFKKYAHIPHLPSSFALGHLKFIAEGFKKLGDSRRHGDYVFGDMIKAAGNPQILMVDLRPVNYAMVLVASHDIAEQITRTSKLYPYSVTKSPTIQISYQHLVGAKSILTLEGEEWKTFRKRFNLGFAPQHLLTLLPQIVKKTSDFMSRLDSLAESGVEFDMEPLCTDLTFDIIGAIVMNVDFEAQGEHIRSNNIVKHYRNLIETFSDTGRLWLWLNVPIRIRRIIASMQADRAIKKAVKQQFAEIKAAQRKATKQTKDRSVLALALEDIDVLTSDTLQSITDQVKTFLFAGHDTTSILLQRLFYVLSIHPKCLATLRAEHDAIFGDADPQEVFLARPDETIRALSYTSACIKEALRLWPPAGTARRAEPGSGFKVRLENGEEVCLDGAVLYLCQYLIQRDPKVYGETANQFIPERWLGDTDTSAANKDEAGHEAGESKIPISAWRAFERGPRNCIGQELANLEARVILACVIRRYDFIKVGAGAIKVDEKGEPVMDIKGVYETTSELFSSMQVTSKPFDKTRMRIKMHHKDN</sequence>
<accession>A0ACB6R595</accession>
<comment type="caution">
    <text evidence="1">The sequence shown here is derived from an EMBL/GenBank/DDBJ whole genome shotgun (WGS) entry which is preliminary data.</text>
</comment>
<gene>
    <name evidence="1" type="ORF">BDR25DRAFT_279775</name>
</gene>
<organism evidence="1 2">
    <name type="scientific">Lindgomyces ingoldianus</name>
    <dbReference type="NCBI Taxonomy" id="673940"/>
    <lineage>
        <taxon>Eukaryota</taxon>
        <taxon>Fungi</taxon>
        <taxon>Dikarya</taxon>
        <taxon>Ascomycota</taxon>
        <taxon>Pezizomycotina</taxon>
        <taxon>Dothideomycetes</taxon>
        <taxon>Pleosporomycetidae</taxon>
        <taxon>Pleosporales</taxon>
        <taxon>Lindgomycetaceae</taxon>
        <taxon>Lindgomyces</taxon>
    </lineage>
</organism>
<proteinExistence type="predicted"/>